<organism evidence="5 6">
    <name type="scientific">Delftia acidovorans</name>
    <name type="common">Pseudomonas acidovorans</name>
    <name type="synonym">Comamonas acidovorans</name>
    <dbReference type="NCBI Taxonomy" id="80866"/>
    <lineage>
        <taxon>Bacteria</taxon>
        <taxon>Pseudomonadati</taxon>
        <taxon>Pseudomonadota</taxon>
        <taxon>Betaproteobacteria</taxon>
        <taxon>Burkholderiales</taxon>
        <taxon>Comamonadaceae</taxon>
        <taxon>Delftia</taxon>
    </lineage>
</organism>
<reference evidence="5" key="1">
    <citation type="submission" date="2023-11" db="EMBL/GenBank/DDBJ databases">
        <title>Identification and selenium tolerance of Delftia acidovorans R3-25.</title>
        <authorList>
            <person name="Zhang S."/>
            <person name="Liu Y."/>
            <person name="Guo Y."/>
        </authorList>
    </citation>
    <scope>NUCLEOTIDE SEQUENCE</scope>
    <source>
        <strain evidence="5">R3-25</strain>
    </source>
</reference>
<evidence type="ECO:0000259" key="4">
    <source>
        <dbReference type="Pfam" id="PF00717"/>
    </source>
</evidence>
<dbReference type="SUPFAM" id="SSF51306">
    <property type="entry name" value="LexA/Signal peptidase"/>
    <property type="match status" value="1"/>
</dbReference>
<dbReference type="Gene3D" id="2.10.109.10">
    <property type="entry name" value="Umud Fragment, subunit A"/>
    <property type="match status" value="1"/>
</dbReference>
<dbReference type="PANTHER" id="PTHR40661">
    <property type="match status" value="1"/>
</dbReference>
<dbReference type="PANTHER" id="PTHR40661:SF3">
    <property type="entry name" value="FELS-1 PROPHAGE TRANSCRIPTIONAL REGULATOR"/>
    <property type="match status" value="1"/>
</dbReference>
<protein>
    <submittedName>
        <fullName evidence="5">S24 family peptidase</fullName>
    </submittedName>
</protein>
<keyword evidence="1" id="KW-0805">Transcription regulation</keyword>
<evidence type="ECO:0000256" key="1">
    <source>
        <dbReference type="ARBA" id="ARBA00023015"/>
    </source>
</evidence>
<name>A0AAJ2QXG2_DELAC</name>
<dbReference type="RefSeq" id="WP_013803304.1">
    <property type="nucleotide sequence ID" value="NZ_CAGKLB010000006.1"/>
</dbReference>
<evidence type="ECO:0000256" key="3">
    <source>
        <dbReference type="ARBA" id="ARBA00023163"/>
    </source>
</evidence>
<dbReference type="AlphaFoldDB" id="A0AAJ2QXG2"/>
<keyword evidence="2" id="KW-0238">DNA-binding</keyword>
<evidence type="ECO:0000313" key="5">
    <source>
        <dbReference type="EMBL" id="MDX4954035.1"/>
    </source>
</evidence>
<evidence type="ECO:0000256" key="2">
    <source>
        <dbReference type="ARBA" id="ARBA00023125"/>
    </source>
</evidence>
<dbReference type="InterPro" id="IPR015927">
    <property type="entry name" value="Peptidase_S24_S26A/B/C"/>
</dbReference>
<dbReference type="InterPro" id="IPR036286">
    <property type="entry name" value="LexA/Signal_pep-like_sf"/>
</dbReference>
<comment type="caution">
    <text evidence="5">The sequence shown here is derived from an EMBL/GenBank/DDBJ whole genome shotgun (WGS) entry which is preliminary data.</text>
</comment>
<dbReference type="InterPro" id="IPR039418">
    <property type="entry name" value="LexA-like"/>
</dbReference>
<keyword evidence="3" id="KW-0804">Transcription</keyword>
<dbReference type="Proteomes" id="UP001287445">
    <property type="component" value="Unassembled WGS sequence"/>
</dbReference>
<gene>
    <name evidence="5" type="ORF">SGN30_11495</name>
</gene>
<proteinExistence type="predicted"/>
<evidence type="ECO:0000313" key="6">
    <source>
        <dbReference type="Proteomes" id="UP001287445"/>
    </source>
</evidence>
<dbReference type="Pfam" id="PF00717">
    <property type="entry name" value="Peptidase_S24"/>
    <property type="match status" value="1"/>
</dbReference>
<sequence length="239" mass="26810">MDQHTRLQQLLTIVCSEFTQGNRAAMARAIGKDASYVNRLFYPQDKKGAKGIGQELMEATRTAFDLPRGFWEMTPNEAAAALKHTPDLVENTNKKLTRDEIVIRQYSTGGAMGGGLVLRDQPGVINSWSVNSEWAQKNLPYVTSYDNLAIVTGFGDSMLGMFNPGDPLLVDTGVRECEFDGVYFFSVDGEGFIKRLQRIPGEGILVISENKKYREWYIKPGMNLQILAKVLRAWESKVY</sequence>
<accession>A0AAJ2QXG2</accession>
<dbReference type="EMBL" id="JAWWMZ010000003">
    <property type="protein sequence ID" value="MDX4954035.1"/>
    <property type="molecule type" value="Genomic_DNA"/>
</dbReference>
<dbReference type="GO" id="GO:0003677">
    <property type="term" value="F:DNA binding"/>
    <property type="evidence" value="ECO:0007669"/>
    <property type="project" value="UniProtKB-KW"/>
</dbReference>
<feature type="domain" description="Peptidase S24/S26A/S26B/S26C" evidence="4">
    <location>
        <begin position="143"/>
        <end position="230"/>
    </location>
</feature>
<dbReference type="CDD" id="cd06529">
    <property type="entry name" value="S24_LexA-like"/>
    <property type="match status" value="1"/>
</dbReference>